<accession>A0A6I6ES50</accession>
<dbReference type="EMBL" id="CP046522">
    <property type="protein sequence ID" value="QGU96449.1"/>
    <property type="molecule type" value="Genomic_DNA"/>
</dbReference>
<keyword evidence="2" id="KW-1133">Transmembrane helix</keyword>
<organism evidence="3 4">
    <name type="scientific">Clostridium bovifaecis</name>
    <dbReference type="NCBI Taxonomy" id="2184719"/>
    <lineage>
        <taxon>Bacteria</taxon>
        <taxon>Bacillati</taxon>
        <taxon>Bacillota</taxon>
        <taxon>Clostridia</taxon>
        <taxon>Eubacteriales</taxon>
        <taxon>Clostridiaceae</taxon>
        <taxon>Clostridium</taxon>
    </lineage>
</organism>
<name>A0A6I6ES50_9CLOT</name>
<evidence type="ECO:0000313" key="3">
    <source>
        <dbReference type="EMBL" id="QGU96449.1"/>
    </source>
</evidence>
<evidence type="ECO:0000256" key="2">
    <source>
        <dbReference type="SAM" id="Phobius"/>
    </source>
</evidence>
<evidence type="ECO:0000313" key="4">
    <source>
        <dbReference type="Proteomes" id="UP000422764"/>
    </source>
</evidence>
<protein>
    <submittedName>
        <fullName evidence="3">DUF4652 domain-containing protein</fullName>
    </submittedName>
</protein>
<dbReference type="Proteomes" id="UP000422764">
    <property type="component" value="Chromosome"/>
</dbReference>
<dbReference type="Pfam" id="PF15525">
    <property type="entry name" value="DUF4652"/>
    <property type="match status" value="1"/>
</dbReference>
<dbReference type="PROSITE" id="PS51257">
    <property type="entry name" value="PROKAR_LIPOPROTEIN"/>
    <property type="match status" value="1"/>
</dbReference>
<dbReference type="AlphaFoldDB" id="A0A6I6ES50"/>
<evidence type="ECO:0000256" key="1">
    <source>
        <dbReference type="SAM" id="MobiDB-lite"/>
    </source>
</evidence>
<sequence>MKNSTKKLKINICYMICIFLTSAAIGLAGCSKEQTNENKAISTNKQKITDKENTKDKKEQSTELDKNEVTVDDKDNVEKPTKKINIKFAKHQLEKNAEPKFSTSWQDSINKKVSVCIEGKGPDALEEGIGKIYVRDLISGERWSLDIVNGEEQNSPKFIEWLDDENIIVIVGLGYGTVSVGGSLYKLNVNTAEISEVYNASIPKQQVVSAKKVNDKLELQLLVYDDEDFIKSHTEKKILDLK</sequence>
<feature type="compositionally biased region" description="Basic and acidic residues" evidence="1">
    <location>
        <begin position="47"/>
        <end position="66"/>
    </location>
</feature>
<proteinExistence type="predicted"/>
<keyword evidence="4" id="KW-1185">Reference proteome</keyword>
<reference evidence="3 4" key="1">
    <citation type="submission" date="2019-12" db="EMBL/GenBank/DDBJ databases">
        <title>Genome sequenceing of Clostridium bovifaecis.</title>
        <authorList>
            <person name="Yao Y."/>
        </authorList>
    </citation>
    <scope>NUCLEOTIDE SEQUENCE [LARGE SCALE GENOMIC DNA]</scope>
    <source>
        <strain evidence="3 4">BXX</strain>
    </source>
</reference>
<dbReference type="InterPro" id="IPR028102">
    <property type="entry name" value="DUF4652"/>
</dbReference>
<gene>
    <name evidence="3" type="ORF">GOM49_16285</name>
</gene>
<feature type="transmembrane region" description="Helical" evidence="2">
    <location>
        <begin position="12"/>
        <end position="29"/>
    </location>
</feature>
<keyword evidence="2" id="KW-0472">Membrane</keyword>
<keyword evidence="2" id="KW-0812">Transmembrane</keyword>
<feature type="compositionally biased region" description="Polar residues" evidence="1">
    <location>
        <begin position="37"/>
        <end position="46"/>
    </location>
</feature>
<dbReference type="Gene3D" id="2.40.128.660">
    <property type="entry name" value="Uncharacterised protein PF15525, DUF4652"/>
    <property type="match status" value="1"/>
</dbReference>
<feature type="region of interest" description="Disordered" evidence="1">
    <location>
        <begin position="36"/>
        <end position="66"/>
    </location>
</feature>